<organism evidence="2">
    <name type="scientific">termite gut metagenome</name>
    <dbReference type="NCBI Taxonomy" id="433724"/>
    <lineage>
        <taxon>unclassified sequences</taxon>
        <taxon>metagenomes</taxon>
        <taxon>organismal metagenomes</taxon>
    </lineage>
</organism>
<accession>A0A5J4RPR7</accession>
<comment type="caution">
    <text evidence="2">The sequence shown here is derived from an EMBL/GenBank/DDBJ whole genome shotgun (WGS) entry which is preliminary data.</text>
</comment>
<sequence>MYLYPLDLGVVIFTTVIYLLCPERFIPKNEYVKFFLLTSSLYLCLLFVLFELIRAVSDRDAIIFVVRIFTAPTFYLAHRLYPFKRVKRNRHISFFLVCISVYFIVEIGGIFILHALAVNM</sequence>
<evidence type="ECO:0000313" key="2">
    <source>
        <dbReference type="EMBL" id="KAA6335435.1"/>
    </source>
</evidence>
<name>A0A5J4RPR7_9ZZZZ</name>
<dbReference type="EMBL" id="SNRY01000893">
    <property type="protein sequence ID" value="KAA6335435.1"/>
    <property type="molecule type" value="Genomic_DNA"/>
</dbReference>
<evidence type="ECO:0000256" key="1">
    <source>
        <dbReference type="SAM" id="Phobius"/>
    </source>
</evidence>
<feature type="transmembrane region" description="Helical" evidence="1">
    <location>
        <begin position="34"/>
        <end position="55"/>
    </location>
</feature>
<keyword evidence="1" id="KW-1133">Transmembrane helix</keyword>
<dbReference type="AlphaFoldDB" id="A0A5J4RPR7"/>
<gene>
    <name evidence="2" type="ORF">EZS27_016334</name>
</gene>
<keyword evidence="1" id="KW-0812">Transmembrane</keyword>
<reference evidence="2" key="1">
    <citation type="submission" date="2019-03" db="EMBL/GenBank/DDBJ databases">
        <title>Single cell metagenomics reveals metabolic interactions within the superorganism composed of flagellate Streblomastix strix and complex community of Bacteroidetes bacteria on its surface.</title>
        <authorList>
            <person name="Treitli S.C."/>
            <person name="Kolisko M."/>
            <person name="Husnik F."/>
            <person name="Keeling P."/>
            <person name="Hampl V."/>
        </authorList>
    </citation>
    <scope>NUCLEOTIDE SEQUENCE</scope>
    <source>
        <strain evidence="2">STM</strain>
    </source>
</reference>
<feature type="transmembrane region" description="Helical" evidence="1">
    <location>
        <begin position="6"/>
        <end position="22"/>
    </location>
</feature>
<keyword evidence="1" id="KW-0472">Membrane</keyword>
<protein>
    <submittedName>
        <fullName evidence="2">Uncharacterized protein</fullName>
    </submittedName>
</protein>
<proteinExistence type="predicted"/>
<feature type="transmembrane region" description="Helical" evidence="1">
    <location>
        <begin position="61"/>
        <end position="81"/>
    </location>
</feature>
<feature type="transmembrane region" description="Helical" evidence="1">
    <location>
        <begin position="93"/>
        <end position="117"/>
    </location>
</feature>